<dbReference type="EMBL" id="WIWJ01000002">
    <property type="protein sequence ID" value="MQT45368.1"/>
    <property type="molecule type" value="Genomic_DNA"/>
</dbReference>
<dbReference type="AlphaFoldDB" id="A0A6A7YQD5"/>
<dbReference type="Proteomes" id="UP000441404">
    <property type="component" value="Unassembled WGS sequence"/>
</dbReference>
<dbReference type="SUPFAM" id="SSF49899">
    <property type="entry name" value="Concanavalin A-like lectins/glucanases"/>
    <property type="match status" value="1"/>
</dbReference>
<name>A0A6A7YQD5_9PSED</name>
<dbReference type="Pfam" id="PF08787">
    <property type="entry name" value="Alginate_lyase2"/>
    <property type="match status" value="1"/>
</dbReference>
<evidence type="ECO:0000313" key="2">
    <source>
        <dbReference type="EMBL" id="MQT45368.1"/>
    </source>
</evidence>
<reference evidence="2 3" key="1">
    <citation type="submission" date="2019-10" db="EMBL/GenBank/DDBJ databases">
        <title>Evaluation of single-gene subtyping targets for Pseudomonas.</title>
        <authorList>
            <person name="Reichler S.J."/>
            <person name="Orsi R.H."/>
            <person name="Wiedmann M."/>
            <person name="Martin N.H."/>
            <person name="Murphy S.I."/>
        </authorList>
    </citation>
    <scope>NUCLEOTIDE SEQUENCE [LARGE SCALE GENOMIC DNA]</scope>
    <source>
        <strain evidence="2 3">FSL R10-3257</strain>
    </source>
</reference>
<gene>
    <name evidence="2" type="ORF">GHO40_01260</name>
</gene>
<sequence>MKACKLNRVKFATKSILVISVVVGCSNAFALDAGKAPGFNFPGLTSSYLLQDFNGMNLPEEVALTKDYQNSYFYSNCYSPNNCYRSVPEGSMVFFAPSGFRSTPNSSYPRVELRAKRTFSVGQEIDVEQSGSVYIVQNPKTKSIIFAQIHGDKSGGSELLKLRWKDGAIVAGIKSRFGDSESQSTLLAGVKLNEKIDYKIEAKGKDGEMRLSIKVSVNGKNSIKEFSFQKIGWEGVGLYFKAGNYNQTSDPDGAAAIVAYSAINIEYR</sequence>
<dbReference type="InterPro" id="IPR013320">
    <property type="entry name" value="ConA-like_dom_sf"/>
</dbReference>
<dbReference type="GO" id="GO:0016829">
    <property type="term" value="F:lyase activity"/>
    <property type="evidence" value="ECO:0007669"/>
    <property type="project" value="UniProtKB-KW"/>
</dbReference>
<evidence type="ECO:0000259" key="1">
    <source>
        <dbReference type="Pfam" id="PF08787"/>
    </source>
</evidence>
<feature type="domain" description="Alginate lyase 2" evidence="1">
    <location>
        <begin position="72"/>
        <end position="265"/>
    </location>
</feature>
<dbReference type="RefSeq" id="WP_153428539.1">
    <property type="nucleotide sequence ID" value="NZ_WIWJ01000002.1"/>
</dbReference>
<keyword evidence="2" id="KW-0456">Lyase</keyword>
<dbReference type="InterPro" id="IPR014895">
    <property type="entry name" value="Alginate_lyase_2"/>
</dbReference>
<proteinExistence type="predicted"/>
<organism evidence="2 3">
    <name type="scientific">Pseudomonas helleri</name>
    <dbReference type="NCBI Taxonomy" id="1608996"/>
    <lineage>
        <taxon>Bacteria</taxon>
        <taxon>Pseudomonadati</taxon>
        <taxon>Pseudomonadota</taxon>
        <taxon>Gammaproteobacteria</taxon>
        <taxon>Pseudomonadales</taxon>
        <taxon>Pseudomonadaceae</taxon>
        <taxon>Pseudomonas</taxon>
    </lineage>
</organism>
<dbReference type="PROSITE" id="PS51257">
    <property type="entry name" value="PROKAR_LIPOPROTEIN"/>
    <property type="match status" value="1"/>
</dbReference>
<comment type="caution">
    <text evidence="2">The sequence shown here is derived from an EMBL/GenBank/DDBJ whole genome shotgun (WGS) entry which is preliminary data.</text>
</comment>
<evidence type="ECO:0000313" key="3">
    <source>
        <dbReference type="Proteomes" id="UP000441404"/>
    </source>
</evidence>
<protein>
    <submittedName>
        <fullName evidence="2">Polysaccharide lyase family 7 protein</fullName>
    </submittedName>
</protein>
<dbReference type="Gene3D" id="2.60.120.200">
    <property type="match status" value="1"/>
</dbReference>
<accession>A0A6A7YQD5</accession>